<feature type="signal peptide" evidence="1">
    <location>
        <begin position="1"/>
        <end position="16"/>
    </location>
</feature>
<evidence type="ECO:0000313" key="4">
    <source>
        <dbReference type="Proteomes" id="UP000324222"/>
    </source>
</evidence>
<dbReference type="PANTHER" id="PTHR47633">
    <property type="entry name" value="IMMUNOGLOBULIN"/>
    <property type="match status" value="1"/>
</dbReference>
<dbReference type="Proteomes" id="UP000324222">
    <property type="component" value="Unassembled WGS sequence"/>
</dbReference>
<feature type="domain" description="Ig-like" evidence="2">
    <location>
        <begin position="149"/>
        <end position="202"/>
    </location>
</feature>
<gene>
    <name evidence="3" type="ORF">E2C01_013809</name>
</gene>
<keyword evidence="1" id="KW-0732">Signal</keyword>
<comment type="caution">
    <text evidence="3">The sequence shown here is derived from an EMBL/GenBank/DDBJ whole genome shotgun (WGS) entry which is preliminary data.</text>
</comment>
<keyword evidence="4" id="KW-1185">Reference proteome</keyword>
<sequence length="202" mass="21916">MLTFVLVSALLLTVEGEYGAVRGSTRLPSSCGLAAQGFLLPLIPILSNSIIEELTSTLNHSYLSLGAESEVLQMGPVLQLEEAWRQDAGRYMCATSGEAEQQGTTFTLHVQCINNEVMGDRDGSDGGGGGGIADVSVKAAVERIEVRTEDRRARLTCYVEGYPEPQVSWYRNSGQISEGPRHRISAASGQYHLEASQERFTF</sequence>
<dbReference type="InterPro" id="IPR013783">
    <property type="entry name" value="Ig-like_fold"/>
</dbReference>
<dbReference type="GO" id="GO:0004672">
    <property type="term" value="F:protein kinase activity"/>
    <property type="evidence" value="ECO:0007669"/>
    <property type="project" value="TreeGrafter"/>
</dbReference>
<dbReference type="EMBL" id="VSRR010000916">
    <property type="protein sequence ID" value="MPC20847.1"/>
    <property type="molecule type" value="Genomic_DNA"/>
</dbReference>
<dbReference type="Gene3D" id="2.60.40.10">
    <property type="entry name" value="Immunoglobulins"/>
    <property type="match status" value="1"/>
</dbReference>
<dbReference type="PROSITE" id="PS50835">
    <property type="entry name" value="IG_LIKE"/>
    <property type="match status" value="1"/>
</dbReference>
<evidence type="ECO:0000256" key="1">
    <source>
        <dbReference type="SAM" id="SignalP"/>
    </source>
</evidence>
<dbReference type="InterPro" id="IPR007110">
    <property type="entry name" value="Ig-like_dom"/>
</dbReference>
<dbReference type="Pfam" id="PF07679">
    <property type="entry name" value="I-set"/>
    <property type="match status" value="1"/>
</dbReference>
<dbReference type="InterPro" id="IPR013098">
    <property type="entry name" value="Ig_I-set"/>
</dbReference>
<accession>A0A5B7DI39</accession>
<dbReference type="AlphaFoldDB" id="A0A5B7DI39"/>
<dbReference type="InterPro" id="IPR036179">
    <property type="entry name" value="Ig-like_dom_sf"/>
</dbReference>
<proteinExistence type="predicted"/>
<dbReference type="PANTHER" id="PTHR47633:SF16">
    <property type="entry name" value="CAVP-TARGET PROTEIN-LIKE"/>
    <property type="match status" value="1"/>
</dbReference>
<dbReference type="OrthoDB" id="6159398at2759"/>
<name>A0A5B7DI39_PORTR</name>
<dbReference type="SUPFAM" id="SSF48726">
    <property type="entry name" value="Immunoglobulin"/>
    <property type="match status" value="2"/>
</dbReference>
<evidence type="ECO:0000313" key="3">
    <source>
        <dbReference type="EMBL" id="MPC20847.1"/>
    </source>
</evidence>
<reference evidence="3 4" key="1">
    <citation type="submission" date="2019-05" db="EMBL/GenBank/DDBJ databases">
        <title>Another draft genome of Portunus trituberculatus and its Hox gene families provides insights of decapod evolution.</title>
        <authorList>
            <person name="Jeong J.-H."/>
            <person name="Song I."/>
            <person name="Kim S."/>
            <person name="Choi T."/>
            <person name="Kim D."/>
            <person name="Ryu S."/>
            <person name="Kim W."/>
        </authorList>
    </citation>
    <scope>NUCLEOTIDE SEQUENCE [LARGE SCALE GENOMIC DNA]</scope>
    <source>
        <tissue evidence="3">Muscle</tissue>
    </source>
</reference>
<feature type="chain" id="PRO_5023032593" description="Ig-like domain-containing protein" evidence="1">
    <location>
        <begin position="17"/>
        <end position="202"/>
    </location>
</feature>
<protein>
    <recommendedName>
        <fullName evidence="2">Ig-like domain-containing protein</fullName>
    </recommendedName>
</protein>
<evidence type="ECO:0000259" key="2">
    <source>
        <dbReference type="PROSITE" id="PS50835"/>
    </source>
</evidence>
<organism evidence="3 4">
    <name type="scientific">Portunus trituberculatus</name>
    <name type="common">Swimming crab</name>
    <name type="synonym">Neptunus trituberculatus</name>
    <dbReference type="NCBI Taxonomy" id="210409"/>
    <lineage>
        <taxon>Eukaryota</taxon>
        <taxon>Metazoa</taxon>
        <taxon>Ecdysozoa</taxon>
        <taxon>Arthropoda</taxon>
        <taxon>Crustacea</taxon>
        <taxon>Multicrustacea</taxon>
        <taxon>Malacostraca</taxon>
        <taxon>Eumalacostraca</taxon>
        <taxon>Eucarida</taxon>
        <taxon>Decapoda</taxon>
        <taxon>Pleocyemata</taxon>
        <taxon>Brachyura</taxon>
        <taxon>Eubrachyura</taxon>
        <taxon>Portunoidea</taxon>
        <taxon>Portunidae</taxon>
        <taxon>Portuninae</taxon>
        <taxon>Portunus</taxon>
    </lineage>
</organism>